<keyword evidence="4" id="KW-1133">Transmembrane helix</keyword>
<dbReference type="InterPro" id="IPR000569">
    <property type="entry name" value="HECT_dom"/>
</dbReference>
<dbReference type="GO" id="GO:0004842">
    <property type="term" value="F:ubiquitin-protein transferase activity"/>
    <property type="evidence" value="ECO:0007669"/>
    <property type="project" value="InterPro"/>
</dbReference>
<feature type="region of interest" description="Disordered" evidence="3">
    <location>
        <begin position="3305"/>
        <end position="3352"/>
    </location>
</feature>
<feature type="region of interest" description="Disordered" evidence="3">
    <location>
        <begin position="3830"/>
        <end position="3866"/>
    </location>
</feature>
<comment type="caution">
    <text evidence="2">Lacks conserved residue(s) required for the propagation of feature annotation.</text>
</comment>
<evidence type="ECO:0000256" key="1">
    <source>
        <dbReference type="ARBA" id="ARBA00022786"/>
    </source>
</evidence>
<dbReference type="InterPro" id="IPR013320">
    <property type="entry name" value="ConA-like_dom_sf"/>
</dbReference>
<keyword evidence="4" id="KW-0812">Transmembrane</keyword>
<dbReference type="SUPFAM" id="SSF49785">
    <property type="entry name" value="Galactose-binding domain-like"/>
    <property type="match status" value="1"/>
</dbReference>
<feature type="region of interest" description="Disordered" evidence="3">
    <location>
        <begin position="1044"/>
        <end position="1090"/>
    </location>
</feature>
<evidence type="ECO:0000313" key="8">
    <source>
        <dbReference type="EMBL" id="CAE0361699.1"/>
    </source>
</evidence>
<dbReference type="Pfam" id="PF00632">
    <property type="entry name" value="HECT"/>
    <property type="match status" value="1"/>
</dbReference>
<dbReference type="SMART" id="SM00119">
    <property type="entry name" value="HECTc"/>
    <property type="match status" value="1"/>
</dbReference>
<dbReference type="SUPFAM" id="SSF49899">
    <property type="entry name" value="Concanavalin A-like lectins/glucanases"/>
    <property type="match status" value="1"/>
</dbReference>
<feature type="region of interest" description="Disordered" evidence="3">
    <location>
        <begin position="3578"/>
        <end position="3603"/>
    </location>
</feature>
<dbReference type="PROSITE" id="PS51284">
    <property type="entry name" value="DOC"/>
    <property type="match status" value="1"/>
</dbReference>
<evidence type="ECO:0000259" key="6">
    <source>
        <dbReference type="PROSITE" id="PS50237"/>
    </source>
</evidence>
<feature type="transmembrane region" description="Helical" evidence="4">
    <location>
        <begin position="4887"/>
        <end position="4903"/>
    </location>
</feature>
<evidence type="ECO:0000256" key="3">
    <source>
        <dbReference type="SAM" id="MobiDB-lite"/>
    </source>
</evidence>
<evidence type="ECO:0000259" key="5">
    <source>
        <dbReference type="PROSITE" id="PS50188"/>
    </source>
</evidence>
<name>A0A7S3JQK7_9STRA</name>
<dbReference type="Gene3D" id="3.90.1750.10">
    <property type="entry name" value="Hect, E3 ligase catalytic domains"/>
    <property type="match status" value="1"/>
</dbReference>
<dbReference type="InterPro" id="IPR008979">
    <property type="entry name" value="Galactose-bd-like_sf"/>
</dbReference>
<dbReference type="PROSITE" id="PS50237">
    <property type="entry name" value="HECT"/>
    <property type="match status" value="1"/>
</dbReference>
<dbReference type="PANTHER" id="PTHR46654:SF1">
    <property type="entry name" value="E3 UBIQUITIN-PROTEIN LIGASE HECTD3"/>
    <property type="match status" value="1"/>
</dbReference>
<dbReference type="Gene3D" id="2.60.120.920">
    <property type="match status" value="1"/>
</dbReference>
<dbReference type="InterPro" id="IPR004939">
    <property type="entry name" value="APC_su10/DOC_dom"/>
</dbReference>
<dbReference type="SUPFAM" id="SSF56204">
    <property type="entry name" value="Hect, E3 ligase catalytic domain"/>
    <property type="match status" value="1"/>
</dbReference>
<dbReference type="PROSITE" id="PS50188">
    <property type="entry name" value="B302_SPRY"/>
    <property type="match status" value="1"/>
</dbReference>
<dbReference type="PANTHER" id="PTHR46654">
    <property type="entry name" value="E3 UBIQUITIN-PROTEIN LIGASE HECTD3"/>
    <property type="match status" value="1"/>
</dbReference>
<feature type="region of interest" description="Disordered" evidence="3">
    <location>
        <begin position="192"/>
        <end position="215"/>
    </location>
</feature>
<protein>
    <submittedName>
        <fullName evidence="8">Uncharacterized protein</fullName>
    </submittedName>
</protein>
<feature type="compositionally biased region" description="Basic and acidic residues" evidence="3">
    <location>
        <begin position="3843"/>
        <end position="3866"/>
    </location>
</feature>
<feature type="compositionally biased region" description="Polar residues" evidence="3">
    <location>
        <begin position="12"/>
        <end position="26"/>
    </location>
</feature>
<feature type="compositionally biased region" description="Polar residues" evidence="3">
    <location>
        <begin position="1071"/>
        <end position="1080"/>
    </location>
</feature>
<feature type="region of interest" description="Disordered" evidence="3">
    <location>
        <begin position="1"/>
        <end position="77"/>
    </location>
</feature>
<dbReference type="Gene3D" id="2.60.120.260">
    <property type="entry name" value="Galactose-binding domain-like"/>
    <property type="match status" value="1"/>
</dbReference>
<feature type="domain" description="DOC" evidence="7">
    <location>
        <begin position="12"/>
        <end position="227"/>
    </location>
</feature>
<feature type="domain" description="B30.2/SPRY" evidence="5">
    <location>
        <begin position="2986"/>
        <end position="3177"/>
    </location>
</feature>
<feature type="compositionally biased region" description="Low complexity" evidence="3">
    <location>
        <begin position="3583"/>
        <end position="3597"/>
    </location>
</feature>
<dbReference type="InterPro" id="IPR001870">
    <property type="entry name" value="B30.2/SPRY"/>
</dbReference>
<dbReference type="InterPro" id="IPR043136">
    <property type="entry name" value="B30.2/SPRY_sf"/>
</dbReference>
<evidence type="ECO:0000256" key="2">
    <source>
        <dbReference type="PROSITE-ProRule" id="PRU00104"/>
    </source>
</evidence>
<accession>A0A7S3JQK7</accession>
<dbReference type="Gene3D" id="3.30.2160.10">
    <property type="entry name" value="Hect, E3 ligase catalytic domain"/>
    <property type="match status" value="1"/>
</dbReference>
<feature type="transmembrane region" description="Helical" evidence="4">
    <location>
        <begin position="4847"/>
        <end position="4875"/>
    </location>
</feature>
<proteinExistence type="predicted"/>
<feature type="region of interest" description="Disordered" evidence="3">
    <location>
        <begin position="3266"/>
        <end position="3291"/>
    </location>
</feature>
<keyword evidence="1 2" id="KW-0833">Ubl conjugation pathway</keyword>
<dbReference type="Gene3D" id="3.30.2410.10">
    <property type="entry name" value="Hect, E3 ligase catalytic domain"/>
    <property type="match status" value="1"/>
</dbReference>
<reference evidence="8" key="1">
    <citation type="submission" date="2021-01" db="EMBL/GenBank/DDBJ databases">
        <authorList>
            <person name="Corre E."/>
            <person name="Pelletier E."/>
            <person name="Niang G."/>
            <person name="Scheremetjew M."/>
            <person name="Finn R."/>
            <person name="Kale V."/>
            <person name="Holt S."/>
            <person name="Cochrane G."/>
            <person name="Meng A."/>
            <person name="Brown T."/>
            <person name="Cohen L."/>
        </authorList>
    </citation>
    <scope>NUCLEOTIDE SEQUENCE</scope>
    <source>
        <strain evidence="8">CCMP1510</strain>
    </source>
</reference>
<gene>
    <name evidence="8" type="ORF">ALAG00032_LOCUS2432</name>
</gene>
<dbReference type="InterPro" id="IPR042469">
    <property type="entry name" value="HECTD3"/>
</dbReference>
<dbReference type="InterPro" id="IPR035983">
    <property type="entry name" value="Hect_E3_ubiquitin_ligase"/>
</dbReference>
<sequence>MCLGTHRRYSSERSGSVRSDEQSTLDPETERLATDLQVSADSENRSHPASSLTVSPANEDPEDDDDTYWQSDGREPHKITVRFPPDCFDRLDCRLYAPSRGGLFGDTSYFPQSIRVFAGTSLDRMIRYKSITVQEAADRALRWKTVLHYDDIMLGSNTSTSGGSIATSESTDRTSPTAEALRALLTNENSSTTEIAGGSITTPSSPPSVAVGTTTSTNAPTEMFIRLEFRSSGINCRVHGLRVIKRKRPVATATKHTALLANSSLVPKNLLYGLDGLELALSARSPVAVSFDPANRLCWTISQDGVLARYFIDDDDDDPEELAQEDISVDNSETSLLQRLASVALASTSLEADVTVERQRCSLAITAAEVSRGRVATVWLGTRFVALDALACTASHAEALVILDIDPCSRSVLRIRKDLNEDEEQHKSISILLAGTKAAAPGGALATEAGALWLSRRGLQRPSGTLVAVVHGTQVLASAPDAVCLGLGPAPLVPGWRPVEPAAVVALLDYCQNSQGTALDSALALLACVNASLLGCAEHSLNAYWPEDRINRALDVISQAKPNASYPNLKENPIRRFAASLERLLPIDSEARLALVERSLSSAPHAPLSGLQIVAFWRFQFQKRPEKANALLEIVEARLRLASNNDISNKKNRHSLLLALKAATLAAVVSGAAVRALLGIKVLLSSQTVPEAVSVAKRALVAVGALCTVRCQSLGSLDELINVFSNDPSEEALSLGLCDIHLALVLAREQSRSRPVLRRDLPGLRGWNVAARRIDKCRALFNEDCSDNEISHIEHELYELLLLGDDARDIRLDLLLDAIVTTIIDDTRLSMLGNSNGTTLSPDENSNGSIVLEDSLNNDDDDLLSLGSLLPTPSNASVNDNASEEAIFSEQEQRIQLKASNTAATRAAFAALLHHLDLGKHAVTLMSGSGRCPRPVARAWQAAARIHEGSAERALLLLTLPRHRGTATRPVTARPVVSRLVAPPQRRPSDPFKFARQRSSLALVTDAATPVNNTRTLTPRRPGSSFFGAVSSLKLWRRQLEDPDEMMQSSGREYTVSTGSGTSPSSNTHSWTGVKSPFSQNEEETSLSQQRLLLQRASSQQISRRSWSSFMWHSEDEGDIRFIGEAKIDVVALVSSFVGGIKPAPGIAALKRARDVRTLIAMDRADALDLVAKLLDQPSHLRVKIHACHLAKRELAGKHKRLRHFTADVVGAKPAASAALRSAALKVCSKLLKLVVESSEASIRCAALDAMCLDYLVSPATDDYMLSLLQMPKIVAKVLMDKDARVVACGRRLVDKLLASSRPSTPLTRSLVGKASEDLAMQSKAAIAISDAAIKYKFVHIGPNEDGGFLVRLPEYAEQSNASQRCISLWFQRKDKTIPKKVLIFAVLRPPSKTTSGKVEAEAALEMIQDNVSDSNNVSLVWTNTHGAAIFSQGWQAGLPMNQWVRLVLYAPDPSSALLGAPKLYIDGIAARPCFQPTPRSHPLCVPAIIPRSKPAPVLSLPSFSMLGVAHQEDEKNDPSPPTKWTTWAIGQLCGAAVTSANGIVAGFEVKRVTQSPVSPKSPSNIDQVVPSKFDQVPAEIDLAALGRALRVLRQRARSGDISRDMIDYAYKLADAPLAPITARTAALRSLSFALPQLIMTDLTLLPETDFLLRRIDDAGRAIITQEDILNDHFLSRGSDAVAAAASACTHLLRAVAVSSSGGAKSVGDALRIALTPATLNGSDWIQNDLISLRVAGALLCLSSALQRPALGDTVIITNNQDEDDDHESTNISETVQKKINGEGELGVLIGLSAFEENDLFGSIATVELHKRSKFERVRVLATNLRRAKASTKWLELLVRAYEDQNYGEAECLVALLAQAVAAIVNECSTHDDTAPALLPLEAEIQSAIFESEHPYLNSTVLEKEFIFPGATRLEIEFDEACATEPDADYLRFFKDSSKRTGHYGAAKYTGARGSTCWRHKLTINTDRVFCVFTSDRDVVDWGLRFTVTATLHRALAPAVDNAGLRRATLGAAAVAALDAILSKHTTLVTAAYATAGKHLLASLAKTYDKCATRLGEEKDKIEALFKTPQTPHTNMSPGAPSPLRLSEATVYDIDNQLNDNTEAAHPPPIRRFKRGTPSIYESEHDYDNDTDQTECVSISGAAKLEIIFDERTVTENTHDWLALYLDANCERLVPGSRPRYSGDPDNWPGIFGNAPVVVLGSKFYYRWHTDSSNTFWGWRMVVTPLFPIADAKDVDDRPDLAAGRASSLLAFLATGGGTCSKSIFGENNKARAILPSVVGFTTDNNTPISNRAYSSDSDEPYYVDPREAYSAHVAGIEKETADEDSDEPPILPLIAGARALAATAEPRRWRVVCEGGDVRVHALPSLESDNLDVLTLGRIITERDRQDGWIKHDGGWSLITYEGIRLLELLPLVPIAIVDEDDSRENNLSNNAVRCLAVIRPLPQIISTAFEAIVLNSGGLAGVGFIERAKLRALTASEQSPIIVTDEKISNALFKQSHHSNNAPCVNDESKETPPGIEGDENDQYNDEGARVRRSTRILRFGIWYCGRHLDAESMPNSDGGQCGPNSGPQCLACVRFQRKCTRRAAQREISISRPASKLRISLESGNGDIAYDTDDNGEYVLSLTQKKAVWIAEPTANRVTCPNGHQLTPLEWRSGVRCDGTDEANWICPCAAVSKTPCIRWNCSDCDYDYCDECYDAKLRLDAYRLVWAGPPCEDSRMNRNTQRLLAVPTSEAVIFDDAGDDEEDEDDDDDEQPSILAVAMRQFPPLAIDNNVEKDDDENDTAAWTFVKGDGPSTFWLISYDHADAQYVLCYDSKHQVFCLKSPSKFTDQDEQALRIDIISDDEDDDAFEEQGTIDPKKVSKPKKKAIDARGEALELALGFKGLSLRGEREGSILGFEMNDMAICVYRDGTLVARHVRSSNTSMVPAVLGSKSEFRSGLIALNLGQKAFKHNPDLSRIIKQEPPRLSYIEVNISLNENKNSWHITSGERRILTPPLVPTDSPEVNQWDPVHCGEFAKICGPQNWRVVNTCSGSGDNVLVRTKFGYSTGRHVWTISCLQRTTSGNGYHCIGICRADAPARFRDYDCGPGFWGIHTYDSAKVSVNGREEYGSFVHDAGTLYEVILDLNECTLSFKCNGRDQGVAFSGLPGNTIYYPALAVGCLQENIYEADFSIDSQSGLPQDSLTKRALALHLAIVPSNASGGAPPLLENFVSLQPLASTEIGSVKLNPDVDVLDEALDAATDPAKNPLYSFIQSVHSDIVAGLEETTDDDLGNSERSEPRGDDEDNESASPEYMITHITNDADNATQHDEDEDDDNVTEVNSPQTTAPISTQEMKKITKQPPSKNKNTRGGELLVTVNSAMTTKRLHNKVLSTASSLAVRSLTALTRAMLQSVLKKLVVAWPTTGERNAALTPSAWGGTEALLDVLALSVVDAASEDHDDDREHRTDILRLKTATAAATDTDVAVALAKEVTRAFRCEDKNTGASRAVVALPRVLRVVNVGHRGIPPSTAAAYPVWPMTDDHPPEEDEDIAKSRSVARPLDIGESLIVRDRVPVKTGEGRMIFCYLGSDDNSTAMDEIFVSSPGGTSSSTTSSKSKPPRRRAWYHDHCLEVPEKRTLVAADTASVLSITEDAGAVVECAPGFGELARYLRRPGPRLSTFGVHSKRRQRKQRGDAYASFCLEALAMAAENENTAASTALASERHGAAIFASLADLVLSWSPKGKHTRRLLDALRGLTLILRAAAQPSLQISPLVITQLRRLRQVLVDRAGALVRIEASSDRKSVLLQLLVEAALAAHRAFDMIPSIVSECQSYEQPTFEWRDGPTVSGSLVRGVVTSDDDKDSLKKSDRKETSEEEKNPEETMKVKTSRRELAALLAASTPRRSVFKVHEGHPVLRDEAVAASSKLAVSSSSSFVTSHGSFCEAYYCELERAEISAKEDGTIKIEYRAAGDGSFGDMTMIDPQESMLIIGSESIGRATRHTTTQFESHSLSGILWWQGIGAVKLVGRPVITLTFANLFPECIVPAATRVTPFALVGLRAHDALVAVDDDEIVLTSDDNADAAVLRHVDASPELREVELIFQRMSNTELSSDETVDLTIAGICTTVVARYIQVKAPYWWTFKINAIPSSLILVGGVLMREDDTLPPLEALGFSICGPMSVALGSDGTLRARGETVVDFGPKFCANDTISFGIWRDGSVEIWYNGAKLGIGVGMNAEIYGGISIPLDDDEDECFFTQEDRCWIPAISVTSPDDEIELSTWHPSIMSKAKENYTLLPAWLEAASAAEAVLKRIEAGYEKKLSAHSQASDAALVAWLDSVSTSRGASTYDCFEWSKIKPEPDQLMAQSAELRSVAELAANGELDLDVRLLEISRLNSVLTSALPLVPYGEARMTAHTSTLAGLFVKHRHLLYAGKKKALLEECLRATDVHGGKPVDIELSRIGGSELEERASRDECDADATWSVFGQAYRAVCALMVTGSSSTTTSGNKSPQRTINSSVFRMRSERLFRVKLKGEHAIDQGGPFREILSTLVAELESRLLPLLIPTPNNTSDAGQHRECFLLNPRACDVLRNPRHDLHRRMLVFLGQLMGYCLRNSEFMSLSLAPPVWKRLVGEQLTFDDLRSVDEAVASSLVTLKEIETAAEFEAIFVDLRFEFLSSDGITTIELEPNGSHRIVHFEDRFEFFDKAVKMRLEEFDIAAEALRAGLASTVPQLLLALYAGHQLETLVCGSIQIDVALLKRNTIYESCSEHEPHIKAFWKVLEHMDHRERSVFLRFVWGRSRLPMDPVFPTKFKINRFNVPVATSAPRQQLTTGLPSTSASLSPIPETPALSDSPAFNTPRIPTADDFFPIGYVFFFINLYSFTYIFTIGILVSLLLICPRIQALKLLAKKFVMLFTIVAPLMVTLAEH</sequence>
<feature type="compositionally biased region" description="Low complexity" evidence="3">
    <location>
        <begin position="196"/>
        <end position="215"/>
    </location>
</feature>
<evidence type="ECO:0000256" key="4">
    <source>
        <dbReference type="SAM" id="Phobius"/>
    </source>
</evidence>
<keyword evidence="4" id="KW-0472">Membrane</keyword>
<dbReference type="SMART" id="SM01337">
    <property type="entry name" value="APC10"/>
    <property type="match status" value="1"/>
</dbReference>
<feature type="compositionally biased region" description="Low complexity" evidence="3">
    <location>
        <begin position="1055"/>
        <end position="1070"/>
    </location>
</feature>
<feature type="compositionally biased region" description="Polar residues" evidence="3">
    <location>
        <begin position="3320"/>
        <end position="3334"/>
    </location>
</feature>
<feature type="compositionally biased region" description="Polar residues" evidence="3">
    <location>
        <begin position="36"/>
        <end position="56"/>
    </location>
</feature>
<dbReference type="Pfam" id="PF00622">
    <property type="entry name" value="SPRY"/>
    <property type="match status" value="1"/>
</dbReference>
<feature type="region of interest" description="Disordered" evidence="3">
    <location>
        <begin position="2500"/>
        <end position="2526"/>
    </location>
</feature>
<dbReference type="InterPro" id="IPR003877">
    <property type="entry name" value="SPRY_dom"/>
</dbReference>
<dbReference type="EMBL" id="HBIJ01003488">
    <property type="protein sequence ID" value="CAE0361699.1"/>
    <property type="molecule type" value="Transcribed_RNA"/>
</dbReference>
<dbReference type="Pfam" id="PF03256">
    <property type="entry name" value="ANAPC10"/>
    <property type="match status" value="1"/>
</dbReference>
<feature type="domain" description="HECT" evidence="6">
    <location>
        <begin position="4493"/>
        <end position="4782"/>
    </location>
</feature>
<organism evidence="8">
    <name type="scientific">Aureoumbra lagunensis</name>
    <dbReference type="NCBI Taxonomy" id="44058"/>
    <lineage>
        <taxon>Eukaryota</taxon>
        <taxon>Sar</taxon>
        <taxon>Stramenopiles</taxon>
        <taxon>Ochrophyta</taxon>
        <taxon>Pelagophyceae</taxon>
        <taxon>Pelagomonadales</taxon>
        <taxon>Aureoumbra</taxon>
    </lineage>
</organism>
<evidence type="ECO:0000259" key="7">
    <source>
        <dbReference type="PROSITE" id="PS51284"/>
    </source>
</evidence>